<evidence type="ECO:0000256" key="1">
    <source>
        <dbReference type="ARBA" id="ARBA00004141"/>
    </source>
</evidence>
<evidence type="ECO:0000256" key="3">
    <source>
        <dbReference type="ARBA" id="ARBA00022692"/>
    </source>
</evidence>
<evidence type="ECO:0000256" key="6">
    <source>
        <dbReference type="SAM" id="Phobius"/>
    </source>
</evidence>
<feature type="transmembrane region" description="Helical" evidence="6">
    <location>
        <begin position="173"/>
        <end position="192"/>
    </location>
</feature>
<name>A0A6A5WYP1_9PLEO</name>
<comment type="subcellular location">
    <subcellularLocation>
        <location evidence="1">Membrane</location>
        <topology evidence="1">Multi-pass membrane protein</topology>
    </subcellularLocation>
</comment>
<proteinExistence type="predicted"/>
<evidence type="ECO:0000256" key="5">
    <source>
        <dbReference type="ARBA" id="ARBA00023136"/>
    </source>
</evidence>
<dbReference type="InterPro" id="IPR036259">
    <property type="entry name" value="MFS_trans_sf"/>
</dbReference>
<dbReference type="EMBL" id="ML977558">
    <property type="protein sequence ID" value="KAF2006812.1"/>
    <property type="molecule type" value="Genomic_DNA"/>
</dbReference>
<feature type="transmembrane region" description="Helical" evidence="6">
    <location>
        <begin position="60"/>
        <end position="85"/>
    </location>
</feature>
<evidence type="ECO:0000313" key="8">
    <source>
        <dbReference type="Proteomes" id="UP000799779"/>
    </source>
</evidence>
<dbReference type="Gene3D" id="1.20.1250.20">
    <property type="entry name" value="MFS general substrate transporter like domains"/>
    <property type="match status" value="1"/>
</dbReference>
<dbReference type="Proteomes" id="UP000799779">
    <property type="component" value="Unassembled WGS sequence"/>
</dbReference>
<dbReference type="AlphaFoldDB" id="A0A6A5WYP1"/>
<protein>
    <submittedName>
        <fullName evidence="7">Uncharacterized protein</fullName>
    </submittedName>
</protein>
<dbReference type="PANTHER" id="PTHR43791:SF91">
    <property type="entry name" value="MAJOR FACILITATOR SUPERFAMILY (MFS) PROFILE DOMAIN-CONTAINING PROTEIN-RELATED"/>
    <property type="match status" value="1"/>
</dbReference>
<keyword evidence="2" id="KW-0813">Transport</keyword>
<evidence type="ECO:0000313" key="7">
    <source>
        <dbReference type="EMBL" id="KAF2006812.1"/>
    </source>
</evidence>
<dbReference type="GO" id="GO:0022857">
    <property type="term" value="F:transmembrane transporter activity"/>
    <property type="evidence" value="ECO:0007669"/>
    <property type="project" value="TreeGrafter"/>
</dbReference>
<sequence>MPSNLIGFITVSWGIATTLTGVVQNFAGLIVCRLFLGVVKGRLFPEIAGHLTFLYTKRELVLQIGYLFVSAALAGVCSGLLAFSIRHAQGTAYFLSEDKRRVAAWRLMRETGYTSKAAGFRWKVTCFPTIIHGINPVGSTAIAQVLTIPCYALRATTCLIAARFSDYQQKRGLWPITLGMVCLVCVVTWVYFARVEKRRAQGLEDDKIEGRSDEELAELEDDILRSFILFERASFVML</sequence>
<evidence type="ECO:0000256" key="4">
    <source>
        <dbReference type="ARBA" id="ARBA00022989"/>
    </source>
</evidence>
<accession>A0A6A5WYP1</accession>
<dbReference type="SUPFAM" id="SSF103473">
    <property type="entry name" value="MFS general substrate transporter"/>
    <property type="match status" value="1"/>
</dbReference>
<keyword evidence="4 6" id="KW-1133">Transmembrane helix</keyword>
<keyword evidence="8" id="KW-1185">Reference proteome</keyword>
<gene>
    <name evidence="7" type="ORF">P154DRAFT_541689</name>
</gene>
<reference evidence="7" key="1">
    <citation type="journal article" date="2020" name="Stud. Mycol.">
        <title>101 Dothideomycetes genomes: a test case for predicting lifestyles and emergence of pathogens.</title>
        <authorList>
            <person name="Haridas S."/>
            <person name="Albert R."/>
            <person name="Binder M."/>
            <person name="Bloem J."/>
            <person name="Labutti K."/>
            <person name="Salamov A."/>
            <person name="Andreopoulos B."/>
            <person name="Baker S."/>
            <person name="Barry K."/>
            <person name="Bills G."/>
            <person name="Bluhm B."/>
            <person name="Cannon C."/>
            <person name="Castanera R."/>
            <person name="Culley D."/>
            <person name="Daum C."/>
            <person name="Ezra D."/>
            <person name="Gonzalez J."/>
            <person name="Henrissat B."/>
            <person name="Kuo A."/>
            <person name="Liang C."/>
            <person name="Lipzen A."/>
            <person name="Lutzoni F."/>
            <person name="Magnuson J."/>
            <person name="Mondo S."/>
            <person name="Nolan M."/>
            <person name="Ohm R."/>
            <person name="Pangilinan J."/>
            <person name="Park H.-J."/>
            <person name="Ramirez L."/>
            <person name="Alfaro M."/>
            <person name="Sun H."/>
            <person name="Tritt A."/>
            <person name="Yoshinaga Y."/>
            <person name="Zwiers L.-H."/>
            <person name="Turgeon B."/>
            <person name="Goodwin S."/>
            <person name="Spatafora J."/>
            <person name="Crous P."/>
            <person name="Grigoriev I."/>
        </authorList>
    </citation>
    <scope>NUCLEOTIDE SEQUENCE</scope>
    <source>
        <strain evidence="7">CBS 123094</strain>
    </source>
</reference>
<keyword evidence="5 6" id="KW-0472">Membrane</keyword>
<keyword evidence="3 6" id="KW-0812">Transmembrane</keyword>
<evidence type="ECO:0000256" key="2">
    <source>
        <dbReference type="ARBA" id="ARBA00022448"/>
    </source>
</evidence>
<feature type="transmembrane region" description="Helical" evidence="6">
    <location>
        <begin position="6"/>
        <end position="39"/>
    </location>
</feature>
<dbReference type="GO" id="GO:0016020">
    <property type="term" value="C:membrane"/>
    <property type="evidence" value="ECO:0007669"/>
    <property type="project" value="UniProtKB-SubCell"/>
</dbReference>
<dbReference type="PANTHER" id="PTHR43791">
    <property type="entry name" value="PERMEASE-RELATED"/>
    <property type="match status" value="1"/>
</dbReference>
<organism evidence="7 8">
    <name type="scientific">Amniculicola lignicola CBS 123094</name>
    <dbReference type="NCBI Taxonomy" id="1392246"/>
    <lineage>
        <taxon>Eukaryota</taxon>
        <taxon>Fungi</taxon>
        <taxon>Dikarya</taxon>
        <taxon>Ascomycota</taxon>
        <taxon>Pezizomycotina</taxon>
        <taxon>Dothideomycetes</taxon>
        <taxon>Pleosporomycetidae</taxon>
        <taxon>Pleosporales</taxon>
        <taxon>Amniculicolaceae</taxon>
        <taxon>Amniculicola</taxon>
    </lineage>
</organism>